<dbReference type="GeneID" id="4795294"/>
<dbReference type="KEGG" id="mla:Mlab_0859"/>
<dbReference type="InterPro" id="IPR025139">
    <property type="entry name" value="DUF4062"/>
</dbReference>
<dbReference type="Proteomes" id="UP000000365">
    <property type="component" value="Chromosome"/>
</dbReference>
<dbReference type="Pfam" id="PF13271">
    <property type="entry name" value="DUF4062"/>
    <property type="match status" value="1"/>
</dbReference>
<protein>
    <recommendedName>
        <fullName evidence="1">DUF4062 domain-containing protein</fullName>
    </recommendedName>
</protein>
<dbReference type="EMBL" id="CP000559">
    <property type="protein sequence ID" value="ABN07030.1"/>
    <property type="molecule type" value="Genomic_DNA"/>
</dbReference>
<keyword evidence="3" id="KW-1185">Reference proteome</keyword>
<dbReference type="HOGENOM" id="CLU_459781_0_0_2"/>
<accession>A2SRS4</accession>
<sequence length="593" mass="67175">MMINSNNLNIKQEAEETIEDYIRNTVGDNKFDNLSIPVFLSSTKDDLQSERFAITLLIQQMGLIPIAMEEFGARPESPLDTCLGELDEAKIFVLVIGMRYGSPYISDNGNNGELNGKSYTEIEYDNALKNEKIRILAYCIDEEKAVIHPIYVDKDVNAKKLIKFKAKIKKNHHIKKYANTQELVSAVFHDISYQIKLLTRDSSTPISSQQTEILKQLTIAGNTDNLYTHETLQINGTSTYLDSDSVYLYLTKNGSTNTPLTQNEFLPIGKHGEKFLQIPVLNDFSWATLWNPRDTFTDRDVRNRLVHEGGILKFIVSPYPINTQPFHDYKTFLITLKTPFLTATSNTSPLIPGVQTYVRGNALTKQPSLLAWLCTKDKLIDYFPISIQNDDYIYTFPYELLKSLEVGMTYLLILQMPSTSKYGDVRQFYYSPTQHGIGKVSTDNLDKIESESMILLDANNSTPGIVDKICNLIDSTENDIYVRLAFVRQDPEINNFIIKQKAGKLEISGQTNLPIDTQLSVEITTKEIPQRAIFAFNQLRNPRIFSTMKVIRSGGRNGFSVIIATPRILVGEYTVVLTLLTTGKKVFEKSINL</sequence>
<gene>
    <name evidence="2" type="ordered locus">Mlab_0859</name>
</gene>
<proteinExistence type="predicted"/>
<feature type="domain" description="DUF4062" evidence="1">
    <location>
        <begin position="38"/>
        <end position="127"/>
    </location>
</feature>
<dbReference type="RefSeq" id="WP_011833231.1">
    <property type="nucleotide sequence ID" value="NC_008942.1"/>
</dbReference>
<organism evidence="2 3">
    <name type="scientific">Methanocorpusculum labreanum (strain ATCC 43576 / DSM 4855 / Z)</name>
    <dbReference type="NCBI Taxonomy" id="410358"/>
    <lineage>
        <taxon>Archaea</taxon>
        <taxon>Methanobacteriati</taxon>
        <taxon>Methanobacteriota</taxon>
        <taxon>Stenosarchaea group</taxon>
        <taxon>Methanomicrobia</taxon>
        <taxon>Methanomicrobiales</taxon>
        <taxon>Methanocorpusculaceae</taxon>
        <taxon>Methanocorpusculum</taxon>
    </lineage>
</organism>
<evidence type="ECO:0000313" key="2">
    <source>
        <dbReference type="EMBL" id="ABN07030.1"/>
    </source>
</evidence>
<dbReference type="AlphaFoldDB" id="A2SRS4"/>
<evidence type="ECO:0000259" key="1">
    <source>
        <dbReference type="Pfam" id="PF13271"/>
    </source>
</evidence>
<dbReference type="eggNOG" id="arCOG03906">
    <property type="taxonomic scope" value="Archaea"/>
</dbReference>
<evidence type="ECO:0000313" key="3">
    <source>
        <dbReference type="Proteomes" id="UP000000365"/>
    </source>
</evidence>
<name>A2SRS4_METLZ</name>
<reference evidence="2 3" key="1">
    <citation type="journal article" date="2009" name="Stand. Genomic Sci.">
        <title>Complete genome sequence of Methanocorpusculum labreanum type strain Z.</title>
        <authorList>
            <person name="Anderson I.J."/>
            <person name="Sieprawska-Lupa M."/>
            <person name="Goltsman E."/>
            <person name="Lapidus A."/>
            <person name="Copeland A."/>
            <person name="Glavina Del Rio T."/>
            <person name="Tice H."/>
            <person name="Dalin E."/>
            <person name="Barry K."/>
            <person name="Pitluck S."/>
            <person name="Hauser L."/>
            <person name="Land M."/>
            <person name="Lucas S."/>
            <person name="Richardson P."/>
            <person name="Whitman W.B."/>
            <person name="Kyrpides N.C."/>
        </authorList>
    </citation>
    <scope>NUCLEOTIDE SEQUENCE [LARGE SCALE GENOMIC DNA]</scope>
    <source>
        <strain evidence="3">ATCC 43576 / DSM 4855 / Z</strain>
    </source>
</reference>